<keyword evidence="3" id="KW-1185">Reference proteome</keyword>
<keyword evidence="1" id="KW-0732">Signal</keyword>
<evidence type="ECO:0000313" key="3">
    <source>
        <dbReference type="Proteomes" id="UP001174934"/>
    </source>
</evidence>
<dbReference type="EMBL" id="JAULSR010000002">
    <property type="protein sequence ID" value="KAK0629121.1"/>
    <property type="molecule type" value="Genomic_DNA"/>
</dbReference>
<sequence>MSPPHCPCPFPTWISFFFATLHRAGACRLHCNRHTPESGWLCPAIAPTSTSLVSPVRGTWQFILAADLRNHGELDTGCWPGPVNLARPRAGLLQVTALPVRRLSRDPSVISK</sequence>
<comment type="caution">
    <text evidence="2">The sequence shown here is derived from an EMBL/GenBank/DDBJ whole genome shotgun (WGS) entry which is preliminary data.</text>
</comment>
<dbReference type="AlphaFoldDB" id="A0AA40C858"/>
<reference evidence="2" key="1">
    <citation type="submission" date="2023-06" db="EMBL/GenBank/DDBJ databases">
        <title>Genome-scale phylogeny and comparative genomics of the fungal order Sordariales.</title>
        <authorList>
            <consortium name="Lawrence Berkeley National Laboratory"/>
            <person name="Hensen N."/>
            <person name="Bonometti L."/>
            <person name="Westerberg I."/>
            <person name="Brannstrom I.O."/>
            <person name="Guillou S."/>
            <person name="Cros-Aarteil S."/>
            <person name="Calhoun S."/>
            <person name="Haridas S."/>
            <person name="Kuo A."/>
            <person name="Mondo S."/>
            <person name="Pangilinan J."/>
            <person name="Riley R."/>
            <person name="LaButti K."/>
            <person name="Andreopoulos B."/>
            <person name="Lipzen A."/>
            <person name="Chen C."/>
            <person name="Yanf M."/>
            <person name="Daum C."/>
            <person name="Ng V."/>
            <person name="Clum A."/>
            <person name="Steindorff A."/>
            <person name="Ohm R."/>
            <person name="Martin F."/>
            <person name="Silar P."/>
            <person name="Natvig D."/>
            <person name="Lalanne C."/>
            <person name="Gautier V."/>
            <person name="Ament-velasquez S.L."/>
            <person name="Kruys A."/>
            <person name="Hutchinson M.I."/>
            <person name="Powell A.J."/>
            <person name="Barry K."/>
            <person name="Miller A.N."/>
            <person name="Grigoriev I.V."/>
            <person name="Debuchy R."/>
            <person name="Gladieux P."/>
            <person name="Thoren M.H."/>
            <person name="Johannesson H."/>
        </authorList>
    </citation>
    <scope>NUCLEOTIDE SEQUENCE</scope>
    <source>
        <strain evidence="2">SMH3391-2</strain>
    </source>
</reference>
<proteinExistence type="predicted"/>
<feature type="chain" id="PRO_5041462241" description="Secreted protein" evidence="1">
    <location>
        <begin position="27"/>
        <end position="112"/>
    </location>
</feature>
<evidence type="ECO:0000256" key="1">
    <source>
        <dbReference type="SAM" id="SignalP"/>
    </source>
</evidence>
<evidence type="ECO:0008006" key="4">
    <source>
        <dbReference type="Google" id="ProtNLM"/>
    </source>
</evidence>
<protein>
    <recommendedName>
        <fullName evidence="4">Secreted protein</fullName>
    </recommendedName>
</protein>
<feature type="signal peptide" evidence="1">
    <location>
        <begin position="1"/>
        <end position="26"/>
    </location>
</feature>
<dbReference type="Proteomes" id="UP001174934">
    <property type="component" value="Unassembled WGS sequence"/>
</dbReference>
<accession>A0AA40C858</accession>
<organism evidence="2 3">
    <name type="scientific">Bombardia bombarda</name>
    <dbReference type="NCBI Taxonomy" id="252184"/>
    <lineage>
        <taxon>Eukaryota</taxon>
        <taxon>Fungi</taxon>
        <taxon>Dikarya</taxon>
        <taxon>Ascomycota</taxon>
        <taxon>Pezizomycotina</taxon>
        <taxon>Sordariomycetes</taxon>
        <taxon>Sordariomycetidae</taxon>
        <taxon>Sordariales</taxon>
        <taxon>Lasiosphaeriaceae</taxon>
        <taxon>Bombardia</taxon>
    </lineage>
</organism>
<evidence type="ECO:0000313" key="2">
    <source>
        <dbReference type="EMBL" id="KAK0629121.1"/>
    </source>
</evidence>
<name>A0AA40C858_9PEZI</name>
<gene>
    <name evidence="2" type="ORF">B0T17DRAFT_524715</name>
</gene>